<gene>
    <name evidence="1" type="ORF">ACERK3_08045</name>
</gene>
<organism evidence="1 2">
    <name type="scientific">Natronomicrosphaera hydrolytica</name>
    <dbReference type="NCBI Taxonomy" id="3242702"/>
    <lineage>
        <taxon>Bacteria</taxon>
        <taxon>Pseudomonadati</taxon>
        <taxon>Planctomycetota</taxon>
        <taxon>Phycisphaerae</taxon>
        <taxon>Phycisphaerales</taxon>
        <taxon>Phycisphaeraceae</taxon>
        <taxon>Natronomicrosphaera</taxon>
    </lineage>
</organism>
<keyword evidence="2" id="KW-1185">Reference proteome</keyword>
<dbReference type="Proteomes" id="UP001575105">
    <property type="component" value="Unassembled WGS sequence"/>
</dbReference>
<protein>
    <submittedName>
        <fullName evidence="1">Uncharacterized protein</fullName>
    </submittedName>
</protein>
<sequence>MRSLSRKLARARQHGLHGARRRVQQRLPVTVNELTHLLGEVSSALSRSATPPPVPTMRQLLDAFEQLDDEFGELTLDDKSKHVSVTTETIVLEGVELGRFEIRLYLDELSSLSGPRPYEVLALEPNPPAGDWKGVKRCTLSGNAPLTCPHGLYYLYVSRTVAPRGC</sequence>
<reference evidence="1 2" key="1">
    <citation type="submission" date="2024-08" db="EMBL/GenBank/DDBJ databases">
        <title>Whole-genome sequencing of halo(alkali)philic microorganisms from hypersaline lakes.</title>
        <authorList>
            <person name="Sorokin D.Y."/>
            <person name="Merkel A.Y."/>
            <person name="Messina E."/>
            <person name="Yakimov M."/>
        </authorList>
    </citation>
    <scope>NUCLEOTIDE SEQUENCE [LARGE SCALE GENOMIC DNA]</scope>
    <source>
        <strain evidence="1 2">AB-hyl4</strain>
    </source>
</reference>
<dbReference type="RefSeq" id="WP_425345169.1">
    <property type="nucleotide sequence ID" value="NZ_JBGUBD010000004.1"/>
</dbReference>
<comment type="caution">
    <text evidence="1">The sequence shown here is derived from an EMBL/GenBank/DDBJ whole genome shotgun (WGS) entry which is preliminary data.</text>
</comment>
<name>A0ABV4U3S6_9BACT</name>
<proteinExistence type="predicted"/>
<evidence type="ECO:0000313" key="2">
    <source>
        <dbReference type="Proteomes" id="UP001575105"/>
    </source>
</evidence>
<dbReference type="EMBL" id="JBGUBD010000004">
    <property type="protein sequence ID" value="MFA9478246.1"/>
    <property type="molecule type" value="Genomic_DNA"/>
</dbReference>
<accession>A0ABV4U3S6</accession>
<evidence type="ECO:0000313" key="1">
    <source>
        <dbReference type="EMBL" id="MFA9478246.1"/>
    </source>
</evidence>